<evidence type="ECO:0000259" key="1">
    <source>
        <dbReference type="Pfam" id="PF10119"/>
    </source>
</evidence>
<dbReference type="InterPro" id="IPR025714">
    <property type="entry name" value="Methyltranfer_dom"/>
</dbReference>
<accession>A0A931FT35</accession>
<comment type="caution">
    <text evidence="3">The sequence shown here is derived from an EMBL/GenBank/DDBJ whole genome shotgun (WGS) entry which is preliminary data.</text>
</comment>
<evidence type="ECO:0000259" key="2">
    <source>
        <dbReference type="Pfam" id="PF13847"/>
    </source>
</evidence>
<protein>
    <submittedName>
        <fullName evidence="3">Methyltransferase regulatory domain-containing protein</fullName>
    </submittedName>
</protein>
<dbReference type="SUPFAM" id="SSF53335">
    <property type="entry name" value="S-adenosyl-L-methionine-dependent methyltransferases"/>
    <property type="match status" value="1"/>
</dbReference>
<dbReference type="Pfam" id="PF10119">
    <property type="entry name" value="MethyTransf_Reg"/>
    <property type="match status" value="1"/>
</dbReference>
<evidence type="ECO:0000313" key="4">
    <source>
        <dbReference type="Proteomes" id="UP000599312"/>
    </source>
</evidence>
<dbReference type="Proteomes" id="UP000599312">
    <property type="component" value="Unassembled WGS sequence"/>
</dbReference>
<organism evidence="3 4">
    <name type="scientific">Microvirga alba</name>
    <dbReference type="NCBI Taxonomy" id="2791025"/>
    <lineage>
        <taxon>Bacteria</taxon>
        <taxon>Pseudomonadati</taxon>
        <taxon>Pseudomonadota</taxon>
        <taxon>Alphaproteobacteria</taxon>
        <taxon>Hyphomicrobiales</taxon>
        <taxon>Methylobacteriaceae</taxon>
        <taxon>Microvirga</taxon>
    </lineage>
</organism>
<dbReference type="CDD" id="cd02440">
    <property type="entry name" value="AdoMet_MTases"/>
    <property type="match status" value="1"/>
</dbReference>
<keyword evidence="4" id="KW-1185">Reference proteome</keyword>
<dbReference type="Pfam" id="PF13847">
    <property type="entry name" value="Methyltransf_31"/>
    <property type="match status" value="1"/>
</dbReference>
<keyword evidence="3" id="KW-0489">Methyltransferase</keyword>
<sequence length="527" mass="58696">MAEWSSGYVVDVGYTYGFYHELTPNLLGLLALRQGVQAPGLDLEPLTYCELGCGQGFSVNLLAAANPHIQFYATDFNPGHIAGAHALARSAKLKNVQFADDSFVEFVDRDDLPDFDFINLHGIYSWISDENRQSIVRFIRKKLKPGGVVYISYNSMPGWASIMPLRRLMVEHAASKGSLPLTARINASLDFASKIKELDSRYFASHPGLASRLDRLKTQNSDYLAHEYFNRDLNPFYFSDVARELSEAKLTWVGPAAALDMIDALHLSPEQSKFLDEIDDVSLRQTVRDHIVEQHFRRDIFIKGPVRLSASGQKEKWLEARFVLSRAGGNFPRKLRGLRYSADFQGELYDSLIAILERGPRSIGDVLSEPTLAKVGPERVTQAVLHLCALGVCHPCLPERDLAERQAHASQLNMAIADQARHGNTFRHFASAVTGGGIAVDRIDQLIWLAKRSGDADIPGFIWNILTQAGHRLVKDGKTLATAEENLAEISRRLAQFETNSSAIWRNLGLEPEMSASHGPKRQRSAT</sequence>
<dbReference type="InterPro" id="IPR018773">
    <property type="entry name" value="MeTrfase_reg_dom_prd"/>
</dbReference>
<evidence type="ECO:0000313" key="3">
    <source>
        <dbReference type="EMBL" id="MBF9234321.1"/>
    </source>
</evidence>
<dbReference type="InterPro" id="IPR029063">
    <property type="entry name" value="SAM-dependent_MTases_sf"/>
</dbReference>
<dbReference type="AlphaFoldDB" id="A0A931FT35"/>
<dbReference type="RefSeq" id="WP_196272314.1">
    <property type="nucleotide sequence ID" value="NZ_JADQDO010000006.1"/>
</dbReference>
<dbReference type="EMBL" id="JADQDO010000006">
    <property type="protein sequence ID" value="MBF9234321.1"/>
    <property type="molecule type" value="Genomic_DNA"/>
</dbReference>
<reference evidence="3" key="1">
    <citation type="submission" date="2020-11" db="EMBL/GenBank/DDBJ databases">
        <authorList>
            <person name="Kim M.K."/>
        </authorList>
    </citation>
    <scope>NUCLEOTIDE SEQUENCE</scope>
    <source>
        <strain evidence="3">BT350</strain>
    </source>
</reference>
<proteinExistence type="predicted"/>
<dbReference type="Gene3D" id="3.40.50.150">
    <property type="entry name" value="Vaccinia Virus protein VP39"/>
    <property type="match status" value="1"/>
</dbReference>
<keyword evidence="3" id="KW-0808">Transferase</keyword>
<name>A0A931FT35_9HYPH</name>
<gene>
    <name evidence="3" type="ORF">I2H38_13150</name>
</gene>
<dbReference type="GO" id="GO:0008168">
    <property type="term" value="F:methyltransferase activity"/>
    <property type="evidence" value="ECO:0007669"/>
    <property type="project" value="UniProtKB-KW"/>
</dbReference>
<dbReference type="GO" id="GO:0032259">
    <property type="term" value="P:methylation"/>
    <property type="evidence" value="ECO:0007669"/>
    <property type="project" value="UniProtKB-KW"/>
</dbReference>
<feature type="domain" description="Methyltransferase regulatory" evidence="1">
    <location>
        <begin position="221"/>
        <end position="303"/>
    </location>
</feature>
<feature type="domain" description="Methyltransferase" evidence="2">
    <location>
        <begin position="46"/>
        <end position="155"/>
    </location>
</feature>